<dbReference type="AlphaFoldDB" id="A0A7R7DWA2"/>
<evidence type="ECO:0000259" key="1">
    <source>
        <dbReference type="PROSITE" id="PS51819"/>
    </source>
</evidence>
<organism evidence="2 3">
    <name type="scientific">Actinocatenispora thailandica</name>
    <dbReference type="NCBI Taxonomy" id="227318"/>
    <lineage>
        <taxon>Bacteria</taxon>
        <taxon>Bacillati</taxon>
        <taxon>Actinomycetota</taxon>
        <taxon>Actinomycetes</taxon>
        <taxon>Micromonosporales</taxon>
        <taxon>Micromonosporaceae</taxon>
        <taxon>Actinocatenispora</taxon>
    </lineage>
</organism>
<dbReference type="EMBL" id="AP023355">
    <property type="protein sequence ID" value="BCJ38846.1"/>
    <property type="molecule type" value="Genomic_DNA"/>
</dbReference>
<reference evidence="2 3" key="1">
    <citation type="submission" date="2020-08" db="EMBL/GenBank/DDBJ databases">
        <title>Whole genome shotgun sequence of Actinocatenispora thailandica NBRC 105041.</title>
        <authorList>
            <person name="Komaki H."/>
            <person name="Tamura T."/>
        </authorList>
    </citation>
    <scope>NUCLEOTIDE SEQUENCE [LARGE SCALE GENOMIC DNA]</scope>
    <source>
        <strain evidence="2 3">NBRC 105041</strain>
    </source>
</reference>
<evidence type="ECO:0000313" key="2">
    <source>
        <dbReference type="EMBL" id="BCJ38846.1"/>
    </source>
</evidence>
<dbReference type="InterPro" id="IPR037523">
    <property type="entry name" value="VOC_core"/>
</dbReference>
<protein>
    <submittedName>
        <fullName evidence="2">Glyoxalase</fullName>
    </submittedName>
</protein>
<keyword evidence="3" id="KW-1185">Reference proteome</keyword>
<dbReference type="Proteomes" id="UP000611640">
    <property type="component" value="Chromosome"/>
</dbReference>
<feature type="domain" description="VOC" evidence="1">
    <location>
        <begin position="1"/>
        <end position="115"/>
    </location>
</feature>
<dbReference type="Gene3D" id="3.10.180.10">
    <property type="entry name" value="2,3-Dihydroxybiphenyl 1,2-Dioxygenase, domain 1"/>
    <property type="match status" value="1"/>
</dbReference>
<dbReference type="CDD" id="cd06587">
    <property type="entry name" value="VOC"/>
    <property type="match status" value="1"/>
</dbReference>
<dbReference type="PANTHER" id="PTHR35908:SF1">
    <property type="entry name" value="CONSERVED PROTEIN"/>
    <property type="match status" value="1"/>
</dbReference>
<dbReference type="PANTHER" id="PTHR35908">
    <property type="entry name" value="HYPOTHETICAL FUSION PROTEIN"/>
    <property type="match status" value="1"/>
</dbReference>
<proteinExistence type="predicted"/>
<dbReference type="InterPro" id="IPR029068">
    <property type="entry name" value="Glyas_Bleomycin-R_OHBP_Dase"/>
</dbReference>
<name>A0A7R7DWA2_9ACTN</name>
<gene>
    <name evidence="2" type="ORF">Athai_63490</name>
</gene>
<accession>A0A7R7DWA2</accession>
<dbReference type="Pfam" id="PF18029">
    <property type="entry name" value="Glyoxalase_6"/>
    <property type="match status" value="1"/>
</dbReference>
<sequence>MHVVTVLDCRDLGRVAAFWAAALGYRIEGEPVGRYLSLVPHTGDGPDLLLQRVAEPKAGKNRMHLDLRVAELDAEVDRLVGLGARRLTGEPIEEAGWVWHVLTDPEDNEFCVLRPPA</sequence>
<evidence type="ECO:0000313" key="3">
    <source>
        <dbReference type="Proteomes" id="UP000611640"/>
    </source>
</evidence>
<dbReference type="PROSITE" id="PS51819">
    <property type="entry name" value="VOC"/>
    <property type="match status" value="1"/>
</dbReference>
<dbReference type="RefSeq" id="WP_203964818.1">
    <property type="nucleotide sequence ID" value="NZ_AP023355.1"/>
</dbReference>
<dbReference type="InterPro" id="IPR041581">
    <property type="entry name" value="Glyoxalase_6"/>
</dbReference>
<dbReference type="SUPFAM" id="SSF54593">
    <property type="entry name" value="Glyoxalase/Bleomycin resistance protein/Dihydroxybiphenyl dioxygenase"/>
    <property type="match status" value="1"/>
</dbReference>
<dbReference type="KEGG" id="atl:Athai_63490"/>